<feature type="region of interest" description="Disordered" evidence="1">
    <location>
        <begin position="35"/>
        <end position="54"/>
    </location>
</feature>
<name>A0A835MZJ9_9ROSI</name>
<dbReference type="EMBL" id="JADGMS010000005">
    <property type="protein sequence ID" value="KAF9682834.1"/>
    <property type="molecule type" value="Genomic_DNA"/>
</dbReference>
<dbReference type="Proteomes" id="UP000657918">
    <property type="component" value="Unassembled WGS sequence"/>
</dbReference>
<proteinExistence type="predicted"/>
<sequence length="178" mass="19627">MNKINLESKFNNLPFLIPKHRLYFCCSRTLAQSEGTSSGVTAEQDPPSFSGSLSSTRTQLDLLEQLTSTGSSADANPCHSFQLSNSQTIKDGSSGKLTIRDQLAQLVGDRHDDFIIPLGKKTLKKASANFLTVSQKRNIRRQAYLIEVSQRNDSVFLATIGAFTILPPTLILRNCHNN</sequence>
<comment type="caution">
    <text evidence="2">The sequence shown here is derived from an EMBL/GenBank/DDBJ whole genome shotgun (WGS) entry which is preliminary data.</text>
</comment>
<organism evidence="2 3">
    <name type="scientific">Salix dunnii</name>
    <dbReference type="NCBI Taxonomy" id="1413687"/>
    <lineage>
        <taxon>Eukaryota</taxon>
        <taxon>Viridiplantae</taxon>
        <taxon>Streptophyta</taxon>
        <taxon>Embryophyta</taxon>
        <taxon>Tracheophyta</taxon>
        <taxon>Spermatophyta</taxon>
        <taxon>Magnoliopsida</taxon>
        <taxon>eudicotyledons</taxon>
        <taxon>Gunneridae</taxon>
        <taxon>Pentapetalae</taxon>
        <taxon>rosids</taxon>
        <taxon>fabids</taxon>
        <taxon>Malpighiales</taxon>
        <taxon>Salicaceae</taxon>
        <taxon>Saliceae</taxon>
        <taxon>Salix</taxon>
    </lineage>
</organism>
<dbReference type="PANTHER" id="PTHR36742:SF1">
    <property type="entry name" value="MYOSIN-G HEAVY CHAIN-LIKE PROTEIN"/>
    <property type="match status" value="1"/>
</dbReference>
<protein>
    <submittedName>
        <fullName evidence="2">Uncharacterized protein</fullName>
    </submittedName>
</protein>
<evidence type="ECO:0000256" key="1">
    <source>
        <dbReference type="SAM" id="MobiDB-lite"/>
    </source>
</evidence>
<accession>A0A835MZJ9</accession>
<dbReference type="PANTHER" id="PTHR36742">
    <property type="entry name" value="MYOSIN-G HEAVY CHAIN-LIKE PROTEIN"/>
    <property type="match status" value="1"/>
</dbReference>
<reference evidence="2 3" key="1">
    <citation type="submission" date="2020-10" db="EMBL/GenBank/DDBJ databases">
        <title>Plant Genome Project.</title>
        <authorList>
            <person name="Zhang R.-G."/>
        </authorList>
    </citation>
    <scope>NUCLEOTIDE SEQUENCE [LARGE SCALE GENOMIC DNA]</scope>
    <source>
        <strain evidence="2">FAFU-HL-1</strain>
        <tissue evidence="2">Leaf</tissue>
    </source>
</reference>
<keyword evidence="3" id="KW-1185">Reference proteome</keyword>
<dbReference type="AlphaFoldDB" id="A0A835MZJ9"/>
<dbReference type="OrthoDB" id="531455at2759"/>
<gene>
    <name evidence="2" type="ORF">SADUNF_Sadunf05G0149400</name>
</gene>
<evidence type="ECO:0000313" key="3">
    <source>
        <dbReference type="Proteomes" id="UP000657918"/>
    </source>
</evidence>
<evidence type="ECO:0000313" key="2">
    <source>
        <dbReference type="EMBL" id="KAF9682834.1"/>
    </source>
</evidence>
<dbReference type="GO" id="GO:0009507">
    <property type="term" value="C:chloroplast"/>
    <property type="evidence" value="ECO:0007669"/>
    <property type="project" value="TreeGrafter"/>
</dbReference>